<feature type="non-terminal residue" evidence="1">
    <location>
        <position position="108"/>
    </location>
</feature>
<evidence type="ECO:0000313" key="1">
    <source>
        <dbReference type="EMBL" id="MBJ7883305.1"/>
    </source>
</evidence>
<comment type="caution">
    <text evidence="1">The sequence shown here is derived from an EMBL/GenBank/DDBJ whole genome shotgun (WGS) entry which is preliminary data.</text>
</comment>
<proteinExistence type="predicted"/>
<dbReference type="SUPFAM" id="SSF56935">
    <property type="entry name" value="Porins"/>
    <property type="match status" value="1"/>
</dbReference>
<name>A0A934NL63_9FLAO</name>
<dbReference type="Proteomes" id="UP000662373">
    <property type="component" value="Unassembled WGS sequence"/>
</dbReference>
<dbReference type="AlphaFoldDB" id="A0A934NL63"/>
<protein>
    <submittedName>
        <fullName evidence="1">TonB-dependent receptor</fullName>
    </submittedName>
</protein>
<accession>A0A934NL63</accession>
<feature type="non-terminal residue" evidence="1">
    <location>
        <position position="1"/>
    </location>
</feature>
<keyword evidence="1" id="KW-0675">Receptor</keyword>
<gene>
    <name evidence="1" type="ORF">JEM65_22070</name>
</gene>
<evidence type="ECO:0000313" key="2">
    <source>
        <dbReference type="Proteomes" id="UP000662373"/>
    </source>
</evidence>
<sequence length="108" mass="12281">NYTFKNKFLFTGTFRRDGSSRFGKENRYGNFPSVALGYNLIEEGFLQNQSILSNLKIRGSWGKIGNDKIAFYEGRPVVTGNQNAVFGENEELIYGATLTRLANPFIKW</sequence>
<reference evidence="1 2" key="1">
    <citation type="submission" date="2020-09" db="EMBL/GenBank/DDBJ databases">
        <title>Draft genome of Gelidibacter salicanalis PAMC21136.</title>
        <authorList>
            <person name="Park H."/>
        </authorList>
    </citation>
    <scope>NUCLEOTIDE SEQUENCE [LARGE SCALE GENOMIC DNA]</scope>
    <source>
        <strain evidence="1 2">PAMC21136</strain>
    </source>
</reference>
<keyword evidence="2" id="KW-1185">Reference proteome</keyword>
<organism evidence="1 2">
    <name type="scientific">Gelidibacter salicanalis</name>
    <dbReference type="NCBI Taxonomy" id="291193"/>
    <lineage>
        <taxon>Bacteria</taxon>
        <taxon>Pseudomonadati</taxon>
        <taxon>Bacteroidota</taxon>
        <taxon>Flavobacteriia</taxon>
        <taxon>Flavobacteriales</taxon>
        <taxon>Flavobacteriaceae</taxon>
        <taxon>Gelidibacter</taxon>
    </lineage>
</organism>
<dbReference type="EMBL" id="JAEHJZ010000600">
    <property type="protein sequence ID" value="MBJ7883305.1"/>
    <property type="molecule type" value="Genomic_DNA"/>
</dbReference>